<evidence type="ECO:0000256" key="5">
    <source>
        <dbReference type="ARBA" id="ARBA00022989"/>
    </source>
</evidence>
<dbReference type="GO" id="GO:0016020">
    <property type="term" value="C:membrane"/>
    <property type="evidence" value="ECO:0007669"/>
    <property type="project" value="UniProtKB-SubCell"/>
</dbReference>
<dbReference type="VEuPathDB" id="VectorBase:BGLB014379"/>
<dbReference type="InterPro" id="IPR036259">
    <property type="entry name" value="MFS_trans_sf"/>
</dbReference>
<accession>A0A2C9K780</accession>
<feature type="transmembrane region" description="Helical" evidence="7">
    <location>
        <begin position="136"/>
        <end position="153"/>
    </location>
</feature>
<evidence type="ECO:0000256" key="1">
    <source>
        <dbReference type="ARBA" id="ARBA00004141"/>
    </source>
</evidence>
<keyword evidence="7" id="KW-0406">Ion transport</keyword>
<feature type="transmembrane region" description="Helical" evidence="7">
    <location>
        <begin position="474"/>
        <end position="497"/>
    </location>
</feature>
<feature type="transmembrane region" description="Helical" evidence="7">
    <location>
        <begin position="192"/>
        <end position="217"/>
    </location>
</feature>
<evidence type="ECO:0000256" key="6">
    <source>
        <dbReference type="ARBA" id="ARBA00023136"/>
    </source>
</evidence>
<dbReference type="AlphaFoldDB" id="A0A2C9K780"/>
<evidence type="ECO:0000256" key="3">
    <source>
        <dbReference type="ARBA" id="ARBA00022448"/>
    </source>
</evidence>
<dbReference type="VEuPathDB" id="VectorBase:BGLAX_031175"/>
<keyword evidence="6 7" id="KW-0472">Membrane</keyword>
<feature type="transmembrane region" description="Helical" evidence="7">
    <location>
        <begin position="16"/>
        <end position="34"/>
    </location>
</feature>
<protein>
    <recommendedName>
        <fullName evidence="7">Solute carrier family 40 member</fullName>
    </recommendedName>
</protein>
<dbReference type="CDD" id="cd17480">
    <property type="entry name" value="MFS_SLC40A1_like"/>
    <property type="match status" value="1"/>
</dbReference>
<dbReference type="SUPFAM" id="SSF103473">
    <property type="entry name" value="MFS general substrate transporter"/>
    <property type="match status" value="1"/>
</dbReference>
<dbReference type="PANTHER" id="PTHR11660">
    <property type="entry name" value="SOLUTE CARRIER FAMILY 40 MEMBER"/>
    <property type="match status" value="1"/>
</dbReference>
<feature type="transmembrane region" description="Helical" evidence="7">
    <location>
        <begin position="345"/>
        <end position="367"/>
    </location>
</feature>
<dbReference type="Gene3D" id="1.20.1250.20">
    <property type="entry name" value="MFS general substrate transporter like domains"/>
    <property type="match status" value="1"/>
</dbReference>
<gene>
    <name evidence="9" type="primary">106053919</name>
</gene>
<feature type="transmembrane region" description="Helical" evidence="7">
    <location>
        <begin position="373"/>
        <end position="395"/>
    </location>
</feature>
<dbReference type="Proteomes" id="UP000076420">
    <property type="component" value="Unassembled WGS sequence"/>
</dbReference>
<dbReference type="InterPro" id="IPR009716">
    <property type="entry name" value="Ferroportin-1"/>
</dbReference>
<reference evidence="9" key="1">
    <citation type="submission" date="2020-05" db="UniProtKB">
        <authorList>
            <consortium name="EnsemblMetazoa"/>
        </authorList>
    </citation>
    <scope>IDENTIFICATION</scope>
    <source>
        <strain evidence="9">BB02</strain>
    </source>
</reference>
<dbReference type="PANTHER" id="PTHR11660:SF57">
    <property type="entry name" value="SOLUTE CARRIER FAMILY 40 MEMBER"/>
    <property type="match status" value="1"/>
</dbReference>
<keyword evidence="5 7" id="KW-1133">Transmembrane helix</keyword>
<dbReference type="GO" id="GO:0005381">
    <property type="term" value="F:iron ion transmembrane transporter activity"/>
    <property type="evidence" value="ECO:0007669"/>
    <property type="project" value="UniProtKB-UniRule"/>
</dbReference>
<dbReference type="KEGG" id="bgt:106053919"/>
<keyword evidence="4 7" id="KW-0812">Transmembrane</keyword>
<dbReference type="STRING" id="6526.A0A2C9K780"/>
<evidence type="ECO:0000256" key="2">
    <source>
        <dbReference type="ARBA" id="ARBA00006279"/>
    </source>
</evidence>
<organism evidence="9 10">
    <name type="scientific">Biomphalaria glabrata</name>
    <name type="common">Bloodfluke planorb</name>
    <name type="synonym">Freshwater snail</name>
    <dbReference type="NCBI Taxonomy" id="6526"/>
    <lineage>
        <taxon>Eukaryota</taxon>
        <taxon>Metazoa</taxon>
        <taxon>Spiralia</taxon>
        <taxon>Lophotrochozoa</taxon>
        <taxon>Mollusca</taxon>
        <taxon>Gastropoda</taxon>
        <taxon>Heterobranchia</taxon>
        <taxon>Euthyneura</taxon>
        <taxon>Panpulmonata</taxon>
        <taxon>Hygrophila</taxon>
        <taxon>Lymnaeoidea</taxon>
        <taxon>Planorbidae</taxon>
        <taxon>Biomphalaria</taxon>
    </lineage>
</organism>
<comment type="similarity">
    <text evidence="2 7">Belongs to the ferroportin (FP) (TC 2.A.100) family. SLC40A subfamily.</text>
</comment>
<feature type="compositionally biased region" description="Polar residues" evidence="8">
    <location>
        <begin position="296"/>
        <end position="305"/>
    </location>
</feature>
<evidence type="ECO:0000313" key="9">
    <source>
        <dbReference type="EnsemblMetazoa" id="BGLB014379-PD"/>
    </source>
</evidence>
<feature type="region of interest" description="Disordered" evidence="8">
    <location>
        <begin position="278"/>
        <end position="305"/>
    </location>
</feature>
<feature type="compositionally biased region" description="Basic and acidic residues" evidence="8">
    <location>
        <begin position="278"/>
        <end position="294"/>
    </location>
</feature>
<evidence type="ECO:0000313" key="10">
    <source>
        <dbReference type="Proteomes" id="UP000076420"/>
    </source>
</evidence>
<dbReference type="OrthoDB" id="648861at2759"/>
<name>A0A2C9K780_BIOGL</name>
<evidence type="ECO:0000256" key="4">
    <source>
        <dbReference type="ARBA" id="ARBA00022692"/>
    </source>
</evidence>
<evidence type="ECO:0000256" key="7">
    <source>
        <dbReference type="RuleBase" id="RU365065"/>
    </source>
</evidence>
<feature type="transmembrane region" description="Helical" evidence="7">
    <location>
        <begin position="68"/>
        <end position="90"/>
    </location>
</feature>
<dbReference type="EnsemblMetazoa" id="BGLB014379-RD">
    <property type="protein sequence ID" value="BGLB014379-PD"/>
    <property type="gene ID" value="BGLB014379"/>
</dbReference>
<comment type="function">
    <text evidence="7">May be involved in iron transport and iron homeostasis.</text>
</comment>
<sequence>MASMSACCKKWNGNNFFVYFSHFLSAWVSFIYFFDYFSHFLSAWGDRMWAFGVGLFLINISSESLQLTAAYGLSMSLSVLLFGALVGDIVDETPRLKAAQTALVLQNLFVIICAVLIFFFLTYMSAIVSFGQWTRYTVYVLIILLCVLSRLTSMARQIAVEKDWIVEMCGEDKDRLATMTAALRRIDLSTQILAPMATGFIMALAGVEFGAIFIGAWNFGSVFIEYYFLWKVYNTVPALMKKKNLKKSQVATELKENLVKEKDAFDQGRPLEECMTLQDKDNLDTTDDEKKEENEALNNQEISVTPETEKKVKKKCTFTRLFNSLERLYLGWPVYVSYDIRNAGLALACLYMTVLGFDSVTVGYAKTQGVSELLVGIMMALAASFGIFGTFMYPYMRRRLGLARTGIFGLSLQITCLVLCVVSVWMPGSKFDLFLDTNLNATNAMELSCIENSTLDVNSTIPCSKETLSLSENVSIWMLLAGIITARFGLWVADLTVSQLFMESVAEKERGKVNGVQSSLNQLMDMLKYLMVVLAPHEHQFGLLVHISFGFICIGWLFYAFFLRKSRGHFFHFEKCIQKNNLHTNS</sequence>
<proteinExistence type="inferred from homology"/>
<comment type="subcellular location">
    <subcellularLocation>
        <location evidence="1 7">Membrane</location>
        <topology evidence="1 7">Multi-pass membrane protein</topology>
    </subcellularLocation>
</comment>
<dbReference type="Pfam" id="PF06963">
    <property type="entry name" value="FPN1"/>
    <property type="match status" value="1"/>
</dbReference>
<feature type="transmembrane region" description="Helical" evidence="7">
    <location>
        <begin position="102"/>
        <end position="124"/>
    </location>
</feature>
<evidence type="ECO:0000256" key="8">
    <source>
        <dbReference type="SAM" id="MobiDB-lite"/>
    </source>
</evidence>
<keyword evidence="3 7" id="KW-0813">Transport</keyword>
<feature type="transmembrane region" description="Helical" evidence="7">
    <location>
        <begin position="541"/>
        <end position="562"/>
    </location>
</feature>
<feature type="transmembrane region" description="Helical" evidence="7">
    <location>
        <begin position="407"/>
        <end position="426"/>
    </location>
</feature>